<dbReference type="RefSeq" id="XP_020099749.1">
    <property type="nucleotide sequence ID" value="XM_020244160.1"/>
</dbReference>
<evidence type="ECO:0000313" key="2">
    <source>
        <dbReference type="Proteomes" id="UP000092600"/>
    </source>
</evidence>
<accession>A0A199W2R5</accession>
<name>A0A199W2R5_ANACO</name>
<evidence type="ECO:0000313" key="3">
    <source>
        <dbReference type="Proteomes" id="UP000515123"/>
    </source>
</evidence>
<evidence type="ECO:0000313" key="1">
    <source>
        <dbReference type="EMBL" id="OAY83536.1"/>
    </source>
</evidence>
<dbReference type="EMBL" id="LSRQ01000333">
    <property type="protein sequence ID" value="OAY83536.1"/>
    <property type="molecule type" value="Genomic_DNA"/>
</dbReference>
<dbReference type="PANTHER" id="PTHR31439:SF3">
    <property type="entry name" value="OS07G0231800 PROTEIN"/>
    <property type="match status" value="1"/>
</dbReference>
<gene>
    <name evidence="4" type="primary">LOC109718137</name>
    <name evidence="1" type="ORF">ACMD2_00253</name>
</gene>
<protein>
    <submittedName>
        <fullName evidence="4">Uncharacterized protein LOC109718137</fullName>
    </submittedName>
</protein>
<dbReference type="STRING" id="4615.A0A199W2R5"/>
<dbReference type="AlphaFoldDB" id="A0A199W2R5"/>
<sequence>MASCCVPDVWGWIRSLPPINQWKTNALSIHICTSHLTSQSLDLLVTKNLQNQTPQISFTICLDFNLPISLWTSSSFQPSDMYGLDEDTIRRFFFDIVKGVLKYGPNNKFPYREPEIQISQDFSDIFNLAFTTLSLLVCIYEAPPHLRREFIDTLRVQLVSSRLRAASKPLMRFLGSNLEEQWMRSVNLGITNWIRELKPSSNDFMPPSPLFSYALSARRLWKVQLYCPMVALSVEYPSGSTKEERLQFSLDYQQFESVFQFSYKVIFKENWIDVMVNVDNIRCDVIPLISETLMSKQGYGSEEKHFPSRISLQLTPTLQSDIISVSVSKSTDNPIHEVGLEKGLETSFDAPASLGITISATETHTMSLKPWKFEQSVYGDSAILNWFLHDGTNGQEVFSCKPPKLALCKPRSWFRNRYTSAYRPFTRQGGVIFAGDEYGERVCWKVSEGALGKTMEWEIKGKIWLTYWPNKHKTFYSETRRLEFRELVYLTIEK</sequence>
<dbReference type="OrthoDB" id="724026at2759"/>
<dbReference type="PANTHER" id="PTHR31439">
    <property type="entry name" value="EXPRESSED PROTEIN"/>
    <property type="match status" value="1"/>
</dbReference>
<dbReference type="Proteomes" id="UP000515123">
    <property type="component" value="Linkage group 12"/>
</dbReference>
<reference evidence="4" key="2">
    <citation type="submission" date="2025-04" db="UniProtKB">
        <authorList>
            <consortium name="RefSeq"/>
        </authorList>
    </citation>
    <scope>IDENTIFICATION</scope>
    <source>
        <tissue evidence="4">Leaf</tissue>
    </source>
</reference>
<dbReference type="GeneID" id="109718137"/>
<reference evidence="1 2" key="1">
    <citation type="journal article" date="2016" name="DNA Res.">
        <title>The draft genome of MD-2 pineapple using hybrid error correction of long reads.</title>
        <authorList>
            <person name="Redwan R.M."/>
            <person name="Saidin A."/>
            <person name="Kumar S.V."/>
        </authorList>
    </citation>
    <scope>NUCLEOTIDE SEQUENCE [LARGE SCALE GENOMIC DNA]</scope>
    <source>
        <strain evidence="2">cv. MD2</strain>
        <tissue evidence="1">Leaf</tissue>
    </source>
</reference>
<keyword evidence="3" id="KW-1185">Reference proteome</keyword>
<organism evidence="1 2">
    <name type="scientific">Ananas comosus</name>
    <name type="common">Pineapple</name>
    <name type="synonym">Ananas ananas</name>
    <dbReference type="NCBI Taxonomy" id="4615"/>
    <lineage>
        <taxon>Eukaryota</taxon>
        <taxon>Viridiplantae</taxon>
        <taxon>Streptophyta</taxon>
        <taxon>Embryophyta</taxon>
        <taxon>Tracheophyta</taxon>
        <taxon>Spermatophyta</taxon>
        <taxon>Magnoliopsida</taxon>
        <taxon>Liliopsida</taxon>
        <taxon>Poales</taxon>
        <taxon>Bromeliaceae</taxon>
        <taxon>Bromelioideae</taxon>
        <taxon>Ananas</taxon>
    </lineage>
</organism>
<dbReference type="Proteomes" id="UP000092600">
    <property type="component" value="Unassembled WGS sequence"/>
</dbReference>
<evidence type="ECO:0000313" key="4">
    <source>
        <dbReference type="RefSeq" id="XP_020099749.1"/>
    </source>
</evidence>
<proteinExistence type="predicted"/>